<dbReference type="SUPFAM" id="SSF49599">
    <property type="entry name" value="TRAF domain-like"/>
    <property type="match status" value="1"/>
</dbReference>
<dbReference type="Proteomes" id="UP000324897">
    <property type="component" value="Unassembled WGS sequence"/>
</dbReference>
<reference evidence="3 4" key="1">
    <citation type="journal article" date="2019" name="Sci. Rep.">
        <title>A high-quality genome of Eragrostis curvula grass provides insights into Poaceae evolution and supports new strategies to enhance forage quality.</title>
        <authorList>
            <person name="Carballo J."/>
            <person name="Santos B.A.C.M."/>
            <person name="Zappacosta D."/>
            <person name="Garbus I."/>
            <person name="Selva J.P."/>
            <person name="Gallo C.A."/>
            <person name="Diaz A."/>
            <person name="Albertini E."/>
            <person name="Caccamo M."/>
            <person name="Echenique V."/>
        </authorList>
    </citation>
    <scope>NUCLEOTIDE SEQUENCE [LARGE SCALE GENOMIC DNA]</scope>
    <source>
        <strain evidence="4">cv. Victoria</strain>
        <tissue evidence="3">Leaf</tissue>
    </source>
</reference>
<evidence type="ECO:0000313" key="3">
    <source>
        <dbReference type="EMBL" id="TVT99868.1"/>
    </source>
</evidence>
<evidence type="ECO:0000259" key="2">
    <source>
        <dbReference type="PROSITE" id="PS50144"/>
    </source>
</evidence>
<feature type="compositionally biased region" description="Polar residues" evidence="1">
    <location>
        <begin position="430"/>
        <end position="447"/>
    </location>
</feature>
<dbReference type="InterPro" id="IPR008974">
    <property type="entry name" value="TRAF-like"/>
</dbReference>
<dbReference type="PROSITE" id="PS50144">
    <property type="entry name" value="MATH"/>
    <property type="match status" value="1"/>
</dbReference>
<dbReference type="PANTHER" id="PTHR26379:SF282">
    <property type="entry name" value="OS04G0433000 PROTEIN"/>
    <property type="match status" value="1"/>
</dbReference>
<dbReference type="Gramene" id="TVT99868">
    <property type="protein sequence ID" value="TVT99868"/>
    <property type="gene ID" value="EJB05_54739"/>
</dbReference>
<feature type="non-terminal residue" evidence="3">
    <location>
        <position position="1"/>
    </location>
</feature>
<sequence length="548" mass="57310">MSAAAAAAAGSSRQSRSASAVFAKAAKGFHVFRTDGYSLTAEALPGGECVSSKDFAVGGHCWRVDLYPNGADASKDNAASISLFLRTRPGSSRRRHVRAQYKFSLLDAAGRAAYELPAATGVFASCSGDRDVEAGCGYAEFISKAALQRRRGSLLRDDRLVVRCDVTVTQLKTVHIGAKHYSCNNGAYTDSDGRDESSDQSDANSYNDSSGNSKANSYNDSSGNSEANNHYDSSSDNNNSFNSGDSGASDSSSGSSDSSSSSDDDSDNNNSNGDSSSDDSDSSDSPDSSSSDSLDSDSSDGSDSDGEMPAHRNKRRRLDDTEWEADPNKDLTRFQSLHRVHFSRTFLPSVISLPTDLGHGEGWTGGEDEEAVSGVAKDGSGSGGAPGCWSRARRSGGIPSSTPSDLKSEYRGDDGAAPAPPPPPVLGAACSSTRARKLSTSAGTTSLPAARPARPLPTRPPDPAASRSTLASSSNPVLGPMMRCHAIGLDMVLVILALSTGVHWCLHLHRIDGDREYAEFMYLPIGLQTLITSKGVVADSGGKSTCSF</sequence>
<dbReference type="InterPro" id="IPR002083">
    <property type="entry name" value="MATH/TRAF_dom"/>
</dbReference>
<feature type="region of interest" description="Disordered" evidence="1">
    <location>
        <begin position="190"/>
        <end position="331"/>
    </location>
</feature>
<dbReference type="GO" id="GO:0016567">
    <property type="term" value="P:protein ubiquitination"/>
    <property type="evidence" value="ECO:0007669"/>
    <property type="project" value="InterPro"/>
</dbReference>
<proteinExistence type="predicted"/>
<feature type="domain" description="MATH" evidence="2">
    <location>
        <begin position="27"/>
        <end position="166"/>
    </location>
</feature>
<organism evidence="3 4">
    <name type="scientific">Eragrostis curvula</name>
    <name type="common">weeping love grass</name>
    <dbReference type="NCBI Taxonomy" id="38414"/>
    <lineage>
        <taxon>Eukaryota</taxon>
        <taxon>Viridiplantae</taxon>
        <taxon>Streptophyta</taxon>
        <taxon>Embryophyta</taxon>
        <taxon>Tracheophyta</taxon>
        <taxon>Spermatophyta</taxon>
        <taxon>Magnoliopsida</taxon>
        <taxon>Liliopsida</taxon>
        <taxon>Poales</taxon>
        <taxon>Poaceae</taxon>
        <taxon>PACMAD clade</taxon>
        <taxon>Chloridoideae</taxon>
        <taxon>Eragrostideae</taxon>
        <taxon>Eragrostidinae</taxon>
        <taxon>Eragrostis</taxon>
    </lineage>
</organism>
<dbReference type="Gene3D" id="2.60.210.10">
    <property type="entry name" value="Apoptosis, Tumor Necrosis Factor Receptor Associated Protein 2, Chain A"/>
    <property type="match status" value="1"/>
</dbReference>
<dbReference type="Pfam" id="PF22486">
    <property type="entry name" value="MATH_2"/>
    <property type="match status" value="1"/>
</dbReference>
<feature type="region of interest" description="Disordered" evidence="1">
    <location>
        <begin position="345"/>
        <end position="472"/>
    </location>
</feature>
<name>A0A5J9SLL9_9POAL</name>
<feature type="compositionally biased region" description="Pro residues" evidence="1">
    <location>
        <begin position="454"/>
        <end position="463"/>
    </location>
</feature>
<evidence type="ECO:0000256" key="1">
    <source>
        <dbReference type="SAM" id="MobiDB-lite"/>
    </source>
</evidence>
<comment type="caution">
    <text evidence="3">The sequence shown here is derived from an EMBL/GenBank/DDBJ whole genome shotgun (WGS) entry which is preliminary data.</text>
</comment>
<dbReference type="AlphaFoldDB" id="A0A5J9SLL9"/>
<keyword evidence="4" id="KW-1185">Reference proteome</keyword>
<dbReference type="PANTHER" id="PTHR26379">
    <property type="entry name" value="BTB/POZ AND MATH DOMAIN-CONTAINING PROTEIN 1"/>
    <property type="match status" value="1"/>
</dbReference>
<gene>
    <name evidence="3" type="ORF">EJB05_54739</name>
</gene>
<accession>A0A5J9SLL9</accession>
<evidence type="ECO:0000313" key="4">
    <source>
        <dbReference type="Proteomes" id="UP000324897"/>
    </source>
</evidence>
<dbReference type="InterPro" id="IPR045005">
    <property type="entry name" value="BPM1-6"/>
</dbReference>
<dbReference type="CDD" id="cd00121">
    <property type="entry name" value="MATH"/>
    <property type="match status" value="1"/>
</dbReference>
<feature type="compositionally biased region" description="Polar residues" evidence="1">
    <location>
        <begin position="200"/>
        <end position="231"/>
    </location>
</feature>
<feature type="compositionally biased region" description="Low complexity" evidence="1">
    <location>
        <begin position="232"/>
        <end position="261"/>
    </location>
</feature>
<feature type="compositionally biased region" description="Acidic residues" evidence="1">
    <location>
        <begin position="294"/>
        <end position="306"/>
    </location>
</feature>
<dbReference type="EMBL" id="RWGY01000667">
    <property type="protein sequence ID" value="TVT99868.1"/>
    <property type="molecule type" value="Genomic_DNA"/>
</dbReference>
<protein>
    <recommendedName>
        <fullName evidence="2">MATH domain-containing protein</fullName>
    </recommendedName>
</protein>